<dbReference type="InterPro" id="IPR027417">
    <property type="entry name" value="P-loop_NTPase"/>
</dbReference>
<dbReference type="InterPro" id="IPR054471">
    <property type="entry name" value="GPIID_WHD"/>
</dbReference>
<dbReference type="Pfam" id="PF24883">
    <property type="entry name" value="NPHP3_N"/>
    <property type="match status" value="1"/>
</dbReference>
<reference evidence="5 6" key="1">
    <citation type="journal article" date="2018" name="Evol. Lett.">
        <title>Horizontal gene cluster transfer increased hallucinogenic mushroom diversity.</title>
        <authorList>
            <person name="Reynolds H.T."/>
            <person name="Vijayakumar V."/>
            <person name="Gluck-Thaler E."/>
            <person name="Korotkin H.B."/>
            <person name="Matheny P.B."/>
            <person name="Slot J.C."/>
        </authorList>
    </citation>
    <scope>NUCLEOTIDE SEQUENCE [LARGE SCALE GENOMIC DNA]</scope>
    <source>
        <strain evidence="5 6">SRW20</strain>
    </source>
</reference>
<dbReference type="PANTHER" id="PTHR10039">
    <property type="entry name" value="AMELOGENIN"/>
    <property type="match status" value="1"/>
</dbReference>
<dbReference type="SUPFAM" id="SSF48403">
    <property type="entry name" value="Ankyrin repeat"/>
    <property type="match status" value="1"/>
</dbReference>
<feature type="repeat" description="ANK" evidence="2">
    <location>
        <begin position="576"/>
        <end position="599"/>
    </location>
</feature>
<accession>A0A409Y0D1</accession>
<name>A0A409Y0D1_9AGAR</name>
<gene>
    <name evidence="5" type="ORF">CVT26_005063</name>
</gene>
<evidence type="ECO:0008006" key="7">
    <source>
        <dbReference type="Google" id="ProtNLM"/>
    </source>
</evidence>
<dbReference type="EMBL" id="NHYE01001372">
    <property type="protein sequence ID" value="PPQ96431.1"/>
    <property type="molecule type" value="Genomic_DNA"/>
</dbReference>
<sequence length="938" mass="106287">MIVRLGPYFIEPDFLTWNKVENFRKTANWISPLNFRATQIDTYSKHAPGTGRWFLESLEFKKWISGEWASTLSIVGMPGAGKTILSFFHDLEIGIQSLLTRGRSIIVAHLQRLVYDNSGTALAFAYFRHNDNHSPSDILAALIKQLFEDDFNVQQYIRPIHDDHAKKGIRPSEEEWFRILKDVLGNFNRIYIVIDALDEGSAECRSSVLRMLSDLPVSLITTSRPLDLSQPGFKHTLEIDMDDHTKQDIESFSIHSLETNHRIQRIINGNSAVQAEILAKLKEKSHGMFLAVSLHVQVLSQCKTENELRQEADSLPSDLNNMYAVAMEWIETQGEGEASTAKRALLWITNACRSLDIEELQHAVAISLDKPGFNDGDVTPADLLVAWCCGLITVDKESNEVCLAHYTTYDFLKNITHSPFPRPHFLLAASCIAYLEAFDFHVLLADAYASWDGPFILSLPDQFFYRGSLLRYAYDFWGHHARLSQTEAALPACVADFVSNIPGYLIGRDGRDHGSPCHVAAFFGLLDVLCVTRGFHRKRTVRGWTTLMLASHNGHYDVVKFLLSQPNVDVNAVNTEGRTALHLATITGREAVVELLLSHEMIDPYIMDKADKTPLMIVCTHSHGGNIMHLLLRKTVLHLLFNSKFGDNPDMLCHTEFGRNLELLLSHPGIDVNAEDTDGRTILHLFCSQRSRNACSGACESSIRPFLADPRLDINARDNEQNTVLHLLCNQDHIQHCKNQVLESILHLPTINVNARNDNLMSALDILRLRGEFENADLLLSHPAIHPGYTALRTIWAYDLGNHAKALAKSLILHDRLDINKAFHLIFERPWQPNSNSEEIALSLLCRTGFDINSKDECGRTVLHLICSWRPLRSIRNLDRIFWLLFCDEIEVDIRDRFGRTALQLAFENHFWQAIPLLVKHSILGIDKQSFCHLDLVD</sequence>
<feature type="domain" description="Nephrocystin 3-like N-terminal" evidence="4">
    <location>
        <begin position="49"/>
        <end position="223"/>
    </location>
</feature>
<keyword evidence="1" id="KW-0677">Repeat</keyword>
<dbReference type="InterPro" id="IPR036770">
    <property type="entry name" value="Ankyrin_rpt-contain_sf"/>
</dbReference>
<comment type="caution">
    <text evidence="5">The sequence shown here is derived from an EMBL/GenBank/DDBJ whole genome shotgun (WGS) entry which is preliminary data.</text>
</comment>
<feature type="repeat" description="ANK" evidence="2">
    <location>
        <begin position="542"/>
        <end position="564"/>
    </location>
</feature>
<dbReference type="InParanoid" id="A0A409Y0D1"/>
<protein>
    <recommendedName>
        <fullName evidence="7">NACHT domain-containing protein</fullName>
    </recommendedName>
</protein>
<dbReference type="InterPro" id="IPR002110">
    <property type="entry name" value="Ankyrin_rpt"/>
</dbReference>
<evidence type="ECO:0000313" key="6">
    <source>
        <dbReference type="Proteomes" id="UP000284706"/>
    </source>
</evidence>
<dbReference type="PROSITE" id="PS50088">
    <property type="entry name" value="ANK_REPEAT"/>
    <property type="match status" value="2"/>
</dbReference>
<keyword evidence="6" id="KW-1185">Reference proteome</keyword>
<keyword evidence="2" id="KW-0040">ANK repeat</keyword>
<dbReference type="AlphaFoldDB" id="A0A409Y0D1"/>
<dbReference type="PANTHER" id="PTHR10039:SF15">
    <property type="entry name" value="NACHT DOMAIN-CONTAINING PROTEIN"/>
    <property type="match status" value="1"/>
</dbReference>
<evidence type="ECO:0000259" key="3">
    <source>
        <dbReference type="Pfam" id="PF22939"/>
    </source>
</evidence>
<evidence type="ECO:0000313" key="5">
    <source>
        <dbReference type="EMBL" id="PPQ96431.1"/>
    </source>
</evidence>
<dbReference type="Gene3D" id="1.25.40.20">
    <property type="entry name" value="Ankyrin repeat-containing domain"/>
    <property type="match status" value="3"/>
</dbReference>
<dbReference type="InterPro" id="IPR056884">
    <property type="entry name" value="NPHP3-like_N"/>
</dbReference>
<evidence type="ECO:0000256" key="1">
    <source>
        <dbReference type="ARBA" id="ARBA00022737"/>
    </source>
</evidence>
<proteinExistence type="predicted"/>
<dbReference type="SMART" id="SM00248">
    <property type="entry name" value="ANK"/>
    <property type="match status" value="6"/>
</dbReference>
<evidence type="ECO:0000259" key="4">
    <source>
        <dbReference type="Pfam" id="PF24883"/>
    </source>
</evidence>
<organism evidence="5 6">
    <name type="scientific">Gymnopilus dilepis</name>
    <dbReference type="NCBI Taxonomy" id="231916"/>
    <lineage>
        <taxon>Eukaryota</taxon>
        <taxon>Fungi</taxon>
        <taxon>Dikarya</taxon>
        <taxon>Basidiomycota</taxon>
        <taxon>Agaricomycotina</taxon>
        <taxon>Agaricomycetes</taxon>
        <taxon>Agaricomycetidae</taxon>
        <taxon>Agaricales</taxon>
        <taxon>Agaricineae</taxon>
        <taxon>Hymenogastraceae</taxon>
        <taxon>Gymnopilus</taxon>
    </lineage>
</organism>
<dbReference type="STRING" id="231916.A0A409Y0D1"/>
<dbReference type="PROSITE" id="PS50297">
    <property type="entry name" value="ANK_REP_REGION"/>
    <property type="match status" value="2"/>
</dbReference>
<evidence type="ECO:0000256" key="2">
    <source>
        <dbReference type="PROSITE-ProRule" id="PRU00023"/>
    </source>
</evidence>
<dbReference type="Pfam" id="PF22939">
    <property type="entry name" value="WHD_GPIID"/>
    <property type="match status" value="1"/>
</dbReference>
<dbReference type="Gene3D" id="3.40.50.300">
    <property type="entry name" value="P-loop containing nucleotide triphosphate hydrolases"/>
    <property type="match status" value="1"/>
</dbReference>
<feature type="domain" description="GPI inositol-deacylase winged helix" evidence="3">
    <location>
        <begin position="336"/>
        <end position="414"/>
    </location>
</feature>
<dbReference type="Proteomes" id="UP000284706">
    <property type="component" value="Unassembled WGS sequence"/>
</dbReference>
<dbReference type="Pfam" id="PF12796">
    <property type="entry name" value="Ank_2"/>
    <property type="match status" value="1"/>
</dbReference>
<dbReference type="SUPFAM" id="SSF52540">
    <property type="entry name" value="P-loop containing nucleoside triphosphate hydrolases"/>
    <property type="match status" value="1"/>
</dbReference>
<dbReference type="OrthoDB" id="448455at2759"/>